<comment type="caution">
    <text evidence="2">The sequence shown here is derived from an EMBL/GenBank/DDBJ whole genome shotgun (WGS) entry which is preliminary data.</text>
</comment>
<reference evidence="2 3" key="1">
    <citation type="submission" date="2024-04" db="EMBL/GenBank/DDBJ databases">
        <title>Phyllosticta paracitricarpa is synonymous to the EU quarantine fungus P. citricarpa based on phylogenomic analyses.</title>
        <authorList>
            <consortium name="Lawrence Berkeley National Laboratory"/>
            <person name="Van Ingen-Buijs V.A."/>
            <person name="Van Westerhoven A.C."/>
            <person name="Haridas S."/>
            <person name="Skiadas P."/>
            <person name="Martin F."/>
            <person name="Groenewald J.Z."/>
            <person name="Crous P.W."/>
            <person name="Seidl M.F."/>
        </authorList>
    </citation>
    <scope>NUCLEOTIDE SEQUENCE [LARGE SCALE GENOMIC DNA]</scope>
    <source>
        <strain evidence="2 3">CBS 123374</strain>
    </source>
</reference>
<evidence type="ECO:0000313" key="3">
    <source>
        <dbReference type="Proteomes" id="UP001492380"/>
    </source>
</evidence>
<dbReference type="Proteomes" id="UP001492380">
    <property type="component" value="Unassembled WGS sequence"/>
</dbReference>
<dbReference type="EMBL" id="JBBWRZ010000003">
    <property type="protein sequence ID" value="KAK8240776.1"/>
    <property type="molecule type" value="Genomic_DNA"/>
</dbReference>
<proteinExistence type="predicted"/>
<feature type="region of interest" description="Disordered" evidence="1">
    <location>
        <begin position="1"/>
        <end position="79"/>
    </location>
</feature>
<organism evidence="2 3">
    <name type="scientific">Phyllosticta capitalensis</name>
    <dbReference type="NCBI Taxonomy" id="121624"/>
    <lineage>
        <taxon>Eukaryota</taxon>
        <taxon>Fungi</taxon>
        <taxon>Dikarya</taxon>
        <taxon>Ascomycota</taxon>
        <taxon>Pezizomycotina</taxon>
        <taxon>Dothideomycetes</taxon>
        <taxon>Dothideomycetes incertae sedis</taxon>
        <taxon>Botryosphaeriales</taxon>
        <taxon>Phyllostictaceae</taxon>
        <taxon>Phyllosticta</taxon>
    </lineage>
</organism>
<accession>A0ABR1YX30</accession>
<keyword evidence="3" id="KW-1185">Reference proteome</keyword>
<evidence type="ECO:0000313" key="2">
    <source>
        <dbReference type="EMBL" id="KAK8240776.1"/>
    </source>
</evidence>
<protein>
    <submittedName>
        <fullName evidence="2">Uncharacterized protein</fullName>
    </submittedName>
</protein>
<evidence type="ECO:0000256" key="1">
    <source>
        <dbReference type="SAM" id="MobiDB-lite"/>
    </source>
</evidence>
<sequence>MYPLRRILSSPTRTSRLGCTFNTNQQKSRKSNSKTTTKKPASTPKTPEYAGLAHPAQSGPVRAPKSARRPKQSRPTFRVTPRRAYSVCLAMIASVPGMNAWHMWKEKTKPSARNVVKKAMRAKQHTDSGASPYMRQRMEAEKSKIKG</sequence>
<feature type="region of interest" description="Disordered" evidence="1">
    <location>
        <begin position="119"/>
        <end position="147"/>
    </location>
</feature>
<name>A0ABR1YX30_9PEZI</name>
<gene>
    <name evidence="2" type="ORF">HDK90DRAFT_464345</name>
</gene>
<feature type="compositionally biased region" description="Polar residues" evidence="1">
    <location>
        <begin position="9"/>
        <end position="21"/>
    </location>
</feature>
<feature type="compositionally biased region" description="Basic and acidic residues" evidence="1">
    <location>
        <begin position="136"/>
        <end position="147"/>
    </location>
</feature>
<feature type="compositionally biased region" description="Low complexity" evidence="1">
    <location>
        <begin position="33"/>
        <end position="47"/>
    </location>
</feature>